<keyword evidence="4" id="KW-0804">Transcription</keyword>
<sequence length="280" mass="32874">MPSNFHINGLIIMKLYRIGQISKLYDISVDTLRHYEKIGILQPEVIKDNGYRYYSNRQVWQLNVIRDLRFLGIGLNDIANYLIERSIDKSIAFIDLQLETISKKEQELERVRSEILARKTTLKAATSHSNDMHITEQYIAERKAWLRTKKVHSFWDIDRVHREIESEVNCKQNSTVNLGLYGARICHKDFLAGNYSTYNDCFILNEQGDHTLPAGEYACLSFWGHNDMGKIQYHYDRIKQYLRTHNLTMTGPAIEIYLIDIHETDNPEEFLTELQIPFAR</sequence>
<dbReference type="AlphaFoldDB" id="A0A2T3N724"/>
<dbReference type="PANTHER" id="PTHR30204">
    <property type="entry name" value="REDOX-CYCLING DRUG-SENSING TRANSCRIPTIONAL ACTIVATOR SOXR"/>
    <property type="match status" value="1"/>
</dbReference>
<dbReference type="InterPro" id="IPR009061">
    <property type="entry name" value="DNA-bd_dom_put_sf"/>
</dbReference>
<organism evidence="6 7">
    <name type="scientific">Photobacterium rosenbergii</name>
    <dbReference type="NCBI Taxonomy" id="294936"/>
    <lineage>
        <taxon>Bacteria</taxon>
        <taxon>Pseudomonadati</taxon>
        <taxon>Pseudomonadota</taxon>
        <taxon>Gammaproteobacteria</taxon>
        <taxon>Vibrionales</taxon>
        <taxon>Vibrionaceae</taxon>
        <taxon>Photobacterium</taxon>
    </lineage>
</organism>
<evidence type="ECO:0000256" key="2">
    <source>
        <dbReference type="ARBA" id="ARBA00023015"/>
    </source>
</evidence>
<gene>
    <name evidence="6" type="ORF">C9J01_22795</name>
</gene>
<dbReference type="GO" id="GO:0003700">
    <property type="term" value="F:DNA-binding transcription factor activity"/>
    <property type="evidence" value="ECO:0007669"/>
    <property type="project" value="InterPro"/>
</dbReference>
<dbReference type="InterPro" id="IPR000551">
    <property type="entry name" value="MerR-type_HTH_dom"/>
</dbReference>
<dbReference type="Pfam" id="PF13411">
    <property type="entry name" value="MerR_1"/>
    <property type="match status" value="1"/>
</dbReference>
<dbReference type="InterPro" id="IPR011256">
    <property type="entry name" value="Reg_factor_effector_dom_sf"/>
</dbReference>
<reference evidence="6 7" key="1">
    <citation type="submission" date="2018-03" db="EMBL/GenBank/DDBJ databases">
        <title>Whole genome sequencing of Histamine producing bacteria.</title>
        <authorList>
            <person name="Butler K."/>
        </authorList>
    </citation>
    <scope>NUCLEOTIDE SEQUENCE [LARGE SCALE GENOMIC DNA]</scope>
    <source>
        <strain evidence="6 7">DSM 19138</strain>
    </source>
</reference>
<dbReference type="Gene3D" id="1.10.1660.10">
    <property type="match status" value="1"/>
</dbReference>
<keyword evidence="2" id="KW-0805">Transcription regulation</keyword>
<dbReference type="Proteomes" id="UP000241346">
    <property type="component" value="Unassembled WGS sequence"/>
</dbReference>
<evidence type="ECO:0000259" key="5">
    <source>
        <dbReference type="PROSITE" id="PS50937"/>
    </source>
</evidence>
<dbReference type="SUPFAM" id="SSF46955">
    <property type="entry name" value="Putative DNA-binding domain"/>
    <property type="match status" value="1"/>
</dbReference>
<dbReference type="GO" id="GO:0003677">
    <property type="term" value="F:DNA binding"/>
    <property type="evidence" value="ECO:0007669"/>
    <property type="project" value="UniProtKB-KW"/>
</dbReference>
<evidence type="ECO:0000313" key="6">
    <source>
        <dbReference type="EMBL" id="PSW08691.1"/>
    </source>
</evidence>
<evidence type="ECO:0000313" key="7">
    <source>
        <dbReference type="Proteomes" id="UP000241346"/>
    </source>
</evidence>
<evidence type="ECO:0000256" key="1">
    <source>
        <dbReference type="ARBA" id="ARBA00022491"/>
    </source>
</evidence>
<dbReference type="PANTHER" id="PTHR30204:SF69">
    <property type="entry name" value="MERR-FAMILY TRANSCRIPTIONAL REGULATOR"/>
    <property type="match status" value="1"/>
</dbReference>
<dbReference type="InterPro" id="IPR010499">
    <property type="entry name" value="AraC_E-bd"/>
</dbReference>
<accession>A0A2T3N724</accession>
<proteinExistence type="predicted"/>
<dbReference type="Pfam" id="PF06445">
    <property type="entry name" value="GyrI-like"/>
    <property type="match status" value="1"/>
</dbReference>
<dbReference type="SUPFAM" id="SSF55136">
    <property type="entry name" value="Probable bacterial effector-binding domain"/>
    <property type="match status" value="1"/>
</dbReference>
<protein>
    <recommendedName>
        <fullName evidence="5">HTH merR-type domain-containing protein</fullName>
    </recommendedName>
</protein>
<dbReference type="InterPro" id="IPR047057">
    <property type="entry name" value="MerR_fam"/>
</dbReference>
<name>A0A2T3N724_9GAMM</name>
<keyword evidence="3" id="KW-0238">DNA-binding</keyword>
<evidence type="ECO:0000256" key="4">
    <source>
        <dbReference type="ARBA" id="ARBA00023163"/>
    </source>
</evidence>
<dbReference type="Gene3D" id="3.20.80.10">
    <property type="entry name" value="Regulatory factor, effector binding domain"/>
    <property type="match status" value="1"/>
</dbReference>
<dbReference type="EMBL" id="PYMB01000019">
    <property type="protein sequence ID" value="PSW08691.1"/>
    <property type="molecule type" value="Genomic_DNA"/>
</dbReference>
<dbReference type="PROSITE" id="PS50937">
    <property type="entry name" value="HTH_MERR_2"/>
    <property type="match status" value="1"/>
</dbReference>
<dbReference type="InterPro" id="IPR029442">
    <property type="entry name" value="GyrI-like"/>
</dbReference>
<comment type="caution">
    <text evidence="6">The sequence shown here is derived from an EMBL/GenBank/DDBJ whole genome shotgun (WGS) entry which is preliminary data.</text>
</comment>
<dbReference type="SMART" id="SM00871">
    <property type="entry name" value="AraC_E_bind"/>
    <property type="match status" value="1"/>
</dbReference>
<keyword evidence="1" id="KW-0678">Repressor</keyword>
<feature type="domain" description="HTH merR-type" evidence="5">
    <location>
        <begin position="15"/>
        <end position="84"/>
    </location>
</feature>
<evidence type="ECO:0000256" key="3">
    <source>
        <dbReference type="ARBA" id="ARBA00023125"/>
    </source>
</evidence>
<dbReference type="SMART" id="SM00422">
    <property type="entry name" value="HTH_MERR"/>
    <property type="match status" value="1"/>
</dbReference>